<dbReference type="EMBL" id="JBIGIC010000011">
    <property type="protein sequence ID" value="MFG6489106.1"/>
    <property type="molecule type" value="Genomic_DNA"/>
</dbReference>
<evidence type="ECO:0000313" key="1">
    <source>
        <dbReference type="EMBL" id="MFG6489106.1"/>
    </source>
</evidence>
<dbReference type="RefSeq" id="WP_394415293.1">
    <property type="nucleotide sequence ID" value="NZ_JBIGIC010000011.1"/>
</dbReference>
<name>A0ABW7HHB0_9BURK</name>
<comment type="caution">
    <text evidence="1">The sequence shown here is derived from an EMBL/GenBank/DDBJ whole genome shotgun (WGS) entry which is preliminary data.</text>
</comment>
<gene>
    <name evidence="1" type="ORF">ACG04R_20640</name>
</gene>
<evidence type="ECO:0000313" key="2">
    <source>
        <dbReference type="Proteomes" id="UP001606134"/>
    </source>
</evidence>
<evidence type="ECO:0008006" key="3">
    <source>
        <dbReference type="Google" id="ProtNLM"/>
    </source>
</evidence>
<keyword evidence="2" id="KW-1185">Reference proteome</keyword>
<dbReference type="Proteomes" id="UP001606134">
    <property type="component" value="Unassembled WGS sequence"/>
</dbReference>
<protein>
    <recommendedName>
        <fullName evidence="3">Gp5/Type VI secretion system Vgr protein OB-fold domain-containing protein</fullName>
    </recommendedName>
</protein>
<dbReference type="InterPro" id="IPR037026">
    <property type="entry name" value="Vgr_OB-fold_dom_sf"/>
</dbReference>
<proteinExistence type="predicted"/>
<sequence>MMNDWLDLIRRTVREELALHRGPQLATVTAMTAHESDDDTANYECDVRLKHDGLELAKVPISTTHIGAAVPPRVGDLVLVSFLDHDIQQPLVTGRFYNDGDGARAPLFKADDVLFEQRLSDGKLNHLRLAADGSIFIQRDVTKPEDNSEFKAGIRIDPEGLIELKSGDDFVLTIDPGGKVSILSKDKDIEFTCQTLTVDGDVHMKKKLTVDDDATLSSGHTVKAAGITITGTDISG</sequence>
<organism evidence="1 2">
    <name type="scientific">Pelomonas candidula</name>
    <dbReference type="NCBI Taxonomy" id="3299025"/>
    <lineage>
        <taxon>Bacteria</taxon>
        <taxon>Pseudomonadati</taxon>
        <taxon>Pseudomonadota</taxon>
        <taxon>Betaproteobacteria</taxon>
        <taxon>Burkholderiales</taxon>
        <taxon>Sphaerotilaceae</taxon>
        <taxon>Roseateles</taxon>
    </lineage>
</organism>
<accession>A0ABW7HHB0</accession>
<dbReference type="Gene3D" id="2.40.50.230">
    <property type="entry name" value="Gp5 N-terminal domain"/>
    <property type="match status" value="1"/>
</dbReference>
<dbReference type="SUPFAM" id="SSF69255">
    <property type="entry name" value="gp5 N-terminal domain-like"/>
    <property type="match status" value="1"/>
</dbReference>
<reference evidence="1 2" key="1">
    <citation type="submission" date="2024-08" db="EMBL/GenBank/DDBJ databases">
        <authorList>
            <person name="Lu H."/>
        </authorList>
    </citation>
    <scope>NUCLEOTIDE SEQUENCE [LARGE SCALE GENOMIC DNA]</scope>
    <source>
        <strain evidence="1 2">BYS78W</strain>
    </source>
</reference>